<dbReference type="GO" id="GO:0006629">
    <property type="term" value="P:lipid metabolic process"/>
    <property type="evidence" value="ECO:0007669"/>
    <property type="project" value="InterPro"/>
</dbReference>
<name>A0A6V7YD75_MELEN</name>
<dbReference type="Pfam" id="PF04083">
    <property type="entry name" value="Abhydro_lipase"/>
    <property type="match status" value="1"/>
</dbReference>
<sequence>MHRIPFGRNFNETEQKKPKKVVFAQHGLLSSSFDWVSNLPHQSLAFLLADAGFDVWMGNMRGNLYSKDHEKLSRLDDKYWDFTWTRCPP</sequence>
<dbReference type="Gene3D" id="3.40.50.1820">
    <property type="entry name" value="alpha/beta hydrolase"/>
    <property type="match status" value="1"/>
</dbReference>
<dbReference type="EMBL" id="CAJEWN010004255">
    <property type="protein sequence ID" value="CAD2209512.1"/>
    <property type="molecule type" value="Genomic_DNA"/>
</dbReference>
<gene>
    <name evidence="2" type="ORF">MENT_LOCUS63686</name>
</gene>
<dbReference type="Proteomes" id="UP000580250">
    <property type="component" value="Unassembled WGS sequence"/>
</dbReference>
<comment type="caution">
    <text evidence="2">The sequence shown here is derived from an EMBL/GenBank/DDBJ whole genome shotgun (WGS) entry which is preliminary data.</text>
</comment>
<dbReference type="InterPro" id="IPR029058">
    <property type="entry name" value="AB_hydrolase_fold"/>
</dbReference>
<evidence type="ECO:0000259" key="1">
    <source>
        <dbReference type="Pfam" id="PF04083"/>
    </source>
</evidence>
<reference evidence="2 3" key="1">
    <citation type="submission" date="2020-08" db="EMBL/GenBank/DDBJ databases">
        <authorList>
            <person name="Koutsovoulos G."/>
            <person name="Danchin GJ E."/>
        </authorList>
    </citation>
    <scope>NUCLEOTIDE SEQUENCE [LARGE SCALE GENOMIC DNA]</scope>
</reference>
<organism evidence="2 3">
    <name type="scientific">Meloidogyne enterolobii</name>
    <name type="common">Root-knot nematode worm</name>
    <name type="synonym">Meloidogyne mayaguensis</name>
    <dbReference type="NCBI Taxonomy" id="390850"/>
    <lineage>
        <taxon>Eukaryota</taxon>
        <taxon>Metazoa</taxon>
        <taxon>Ecdysozoa</taxon>
        <taxon>Nematoda</taxon>
        <taxon>Chromadorea</taxon>
        <taxon>Rhabditida</taxon>
        <taxon>Tylenchina</taxon>
        <taxon>Tylenchomorpha</taxon>
        <taxon>Tylenchoidea</taxon>
        <taxon>Meloidogynidae</taxon>
        <taxon>Meloidogyninae</taxon>
        <taxon>Meloidogyne</taxon>
    </lineage>
</organism>
<protein>
    <recommendedName>
        <fullName evidence="1">Partial AB-hydrolase lipase domain-containing protein</fullName>
    </recommendedName>
</protein>
<accession>A0A6V7YD75</accession>
<dbReference type="OrthoDB" id="9974421at2759"/>
<dbReference type="PANTHER" id="PTHR11005">
    <property type="entry name" value="LYSOSOMAL ACID LIPASE-RELATED"/>
    <property type="match status" value="1"/>
</dbReference>
<evidence type="ECO:0000313" key="2">
    <source>
        <dbReference type="EMBL" id="CAD2209512.1"/>
    </source>
</evidence>
<feature type="domain" description="Partial AB-hydrolase lipase" evidence="1">
    <location>
        <begin position="1"/>
        <end position="39"/>
    </location>
</feature>
<proteinExistence type="predicted"/>
<evidence type="ECO:0000313" key="3">
    <source>
        <dbReference type="Proteomes" id="UP000580250"/>
    </source>
</evidence>
<dbReference type="InterPro" id="IPR006693">
    <property type="entry name" value="AB_hydrolase_lipase"/>
</dbReference>
<dbReference type="AlphaFoldDB" id="A0A6V7YD75"/>
<dbReference type="SUPFAM" id="SSF53474">
    <property type="entry name" value="alpha/beta-Hydrolases"/>
    <property type="match status" value="1"/>
</dbReference>